<keyword evidence="1" id="KW-0812">Transmembrane</keyword>
<keyword evidence="1" id="KW-0472">Membrane</keyword>
<feature type="transmembrane region" description="Helical" evidence="1">
    <location>
        <begin position="89"/>
        <end position="108"/>
    </location>
</feature>
<dbReference type="Proteomes" id="UP000239874">
    <property type="component" value="Unassembled WGS sequence"/>
</dbReference>
<reference evidence="2 3" key="1">
    <citation type="submission" date="2018-02" db="EMBL/GenBank/DDBJ databases">
        <title>8 Nocardia nova and 1 Nocardia cyriacigeorgica strain used for evolution to TMP-SMX.</title>
        <authorList>
            <person name="Mehta H."/>
            <person name="Weng J."/>
            <person name="Shamoo Y."/>
        </authorList>
    </citation>
    <scope>NUCLEOTIDE SEQUENCE [LARGE SCALE GENOMIC DNA]</scope>
    <source>
        <strain evidence="2 3">MDA3139</strain>
    </source>
</reference>
<protein>
    <submittedName>
        <fullName evidence="2">Uncharacterized protein</fullName>
    </submittedName>
</protein>
<dbReference type="EMBL" id="PSZC01000025">
    <property type="protein sequence ID" value="PPJ35074.1"/>
    <property type="molecule type" value="Genomic_DNA"/>
</dbReference>
<dbReference type="OrthoDB" id="154912at2"/>
<sequence length="145" mass="15318">MLKGGGLIKKSADSGHVFEIVEIEDDARALVAPTGGIGGPPERHCDRACAGAVVVCAVDAVMRSSDRRLALAAVSGRGHAGAVLVRRLIALYAGLWLYGFSMAVMVRADLGLDPWDVFHQGVARHVPISWLSPAGWCTTRASDQI</sequence>
<keyword evidence="1" id="KW-1133">Transmembrane helix</keyword>
<name>A0A2S6AIL2_9NOCA</name>
<evidence type="ECO:0000256" key="1">
    <source>
        <dbReference type="SAM" id="Phobius"/>
    </source>
</evidence>
<comment type="caution">
    <text evidence="2">The sequence shown here is derived from an EMBL/GenBank/DDBJ whole genome shotgun (WGS) entry which is preliminary data.</text>
</comment>
<organism evidence="2 3">
    <name type="scientific">Nocardia nova</name>
    <dbReference type="NCBI Taxonomy" id="37330"/>
    <lineage>
        <taxon>Bacteria</taxon>
        <taxon>Bacillati</taxon>
        <taxon>Actinomycetota</taxon>
        <taxon>Actinomycetes</taxon>
        <taxon>Mycobacteriales</taxon>
        <taxon>Nocardiaceae</taxon>
        <taxon>Nocardia</taxon>
    </lineage>
</organism>
<dbReference type="RefSeq" id="WP_104378053.1">
    <property type="nucleotide sequence ID" value="NZ_PSZC01000025.1"/>
</dbReference>
<evidence type="ECO:0000313" key="2">
    <source>
        <dbReference type="EMBL" id="PPJ35074.1"/>
    </source>
</evidence>
<proteinExistence type="predicted"/>
<evidence type="ECO:0000313" key="3">
    <source>
        <dbReference type="Proteomes" id="UP000239874"/>
    </source>
</evidence>
<dbReference type="AlphaFoldDB" id="A0A2S6AIL2"/>
<gene>
    <name evidence="2" type="ORF">C5E45_28015</name>
</gene>
<accession>A0A2S6AIL2</accession>